<protein>
    <submittedName>
        <fullName evidence="1">Uncharacterized protein</fullName>
    </submittedName>
</protein>
<proteinExistence type="predicted"/>
<evidence type="ECO:0000313" key="2">
    <source>
        <dbReference type="Proteomes" id="UP000821865"/>
    </source>
</evidence>
<dbReference type="EMBL" id="CM023479">
    <property type="protein sequence ID" value="KAH7974134.1"/>
    <property type="molecule type" value="Genomic_DNA"/>
</dbReference>
<keyword evidence="2" id="KW-1185">Reference proteome</keyword>
<sequence length="312" mass="34822">MPPRTFDTLVQLVGPHIRKKDTNFRKAISPEHRLAQTVRFLAAGETLRSSCFSFLNGRSTACGIVSSVCQVLWDVLGPLYVACPSSADEWLQIASDFEERWNMPHCVGAIDEKHVAIECPSKSESLHPFLAASTEEEQLHGDQGDSALTSHFAEPHSKRIFNYRLSRARRVIENAFGIMAQKWRILRRPFKAKDDNVRRIISACVVLHNFLLKESPTSRSAYCPPGTADHLDWQGNITEGSWRAEDSSNTALPSLRSTGCHSTRAAYRVRDLLAKYFVTDGKIPWQEYMIKDRTLCSGVTGSGDAPAPESSS</sequence>
<dbReference type="Proteomes" id="UP000821865">
    <property type="component" value="Chromosome 10"/>
</dbReference>
<accession>A0ACB8DP37</accession>
<reference evidence="1" key="1">
    <citation type="submission" date="2020-05" db="EMBL/GenBank/DDBJ databases">
        <title>Large-scale comparative analyses of tick genomes elucidate their genetic diversity and vector capacities.</title>
        <authorList>
            <person name="Jia N."/>
            <person name="Wang J."/>
            <person name="Shi W."/>
            <person name="Du L."/>
            <person name="Sun Y."/>
            <person name="Zhan W."/>
            <person name="Jiang J."/>
            <person name="Wang Q."/>
            <person name="Zhang B."/>
            <person name="Ji P."/>
            <person name="Sakyi L.B."/>
            <person name="Cui X."/>
            <person name="Yuan T."/>
            <person name="Jiang B."/>
            <person name="Yang W."/>
            <person name="Lam T.T.-Y."/>
            <person name="Chang Q."/>
            <person name="Ding S."/>
            <person name="Wang X."/>
            <person name="Zhu J."/>
            <person name="Ruan X."/>
            <person name="Zhao L."/>
            <person name="Wei J."/>
            <person name="Que T."/>
            <person name="Du C."/>
            <person name="Cheng J."/>
            <person name="Dai P."/>
            <person name="Han X."/>
            <person name="Huang E."/>
            <person name="Gao Y."/>
            <person name="Liu J."/>
            <person name="Shao H."/>
            <person name="Ye R."/>
            <person name="Li L."/>
            <person name="Wei W."/>
            <person name="Wang X."/>
            <person name="Wang C."/>
            <person name="Yang T."/>
            <person name="Huo Q."/>
            <person name="Li W."/>
            <person name="Guo W."/>
            <person name="Chen H."/>
            <person name="Zhou L."/>
            <person name="Ni X."/>
            <person name="Tian J."/>
            <person name="Zhou Y."/>
            <person name="Sheng Y."/>
            <person name="Liu T."/>
            <person name="Pan Y."/>
            <person name="Xia L."/>
            <person name="Li J."/>
            <person name="Zhao F."/>
            <person name="Cao W."/>
        </authorList>
    </citation>
    <scope>NUCLEOTIDE SEQUENCE</scope>
    <source>
        <strain evidence="1">Dsil-2018</strain>
    </source>
</reference>
<organism evidence="1 2">
    <name type="scientific">Dermacentor silvarum</name>
    <name type="common">Tick</name>
    <dbReference type="NCBI Taxonomy" id="543639"/>
    <lineage>
        <taxon>Eukaryota</taxon>
        <taxon>Metazoa</taxon>
        <taxon>Ecdysozoa</taxon>
        <taxon>Arthropoda</taxon>
        <taxon>Chelicerata</taxon>
        <taxon>Arachnida</taxon>
        <taxon>Acari</taxon>
        <taxon>Parasitiformes</taxon>
        <taxon>Ixodida</taxon>
        <taxon>Ixodoidea</taxon>
        <taxon>Ixodidae</taxon>
        <taxon>Rhipicephalinae</taxon>
        <taxon>Dermacentor</taxon>
    </lineage>
</organism>
<name>A0ACB8DP37_DERSI</name>
<comment type="caution">
    <text evidence="1">The sequence shown here is derived from an EMBL/GenBank/DDBJ whole genome shotgun (WGS) entry which is preliminary data.</text>
</comment>
<evidence type="ECO:0000313" key="1">
    <source>
        <dbReference type="EMBL" id="KAH7974134.1"/>
    </source>
</evidence>
<gene>
    <name evidence="1" type="ORF">HPB49_010290</name>
</gene>